<comment type="caution">
    <text evidence="1">The sequence shown here is derived from an EMBL/GenBank/DDBJ whole genome shotgun (WGS) entry which is preliminary data.</text>
</comment>
<proteinExistence type="predicted"/>
<evidence type="ECO:0000313" key="1">
    <source>
        <dbReference type="EMBL" id="KAK8839688.1"/>
    </source>
</evidence>
<keyword evidence="2" id="KW-1185">Reference proteome</keyword>
<dbReference type="EMBL" id="JAPFFF010000050">
    <property type="protein sequence ID" value="KAK8839688.1"/>
    <property type="molecule type" value="Genomic_DNA"/>
</dbReference>
<accession>A0ABR2H1E6</accession>
<name>A0ABR2H1E6_9EUKA</name>
<dbReference type="PANTHER" id="PTHR24159:SF5">
    <property type="entry name" value="ANK_REP_REGION DOMAIN-CONTAINING PROTEIN"/>
    <property type="match status" value="1"/>
</dbReference>
<reference evidence="1 2" key="1">
    <citation type="submission" date="2024-04" db="EMBL/GenBank/DDBJ databases">
        <title>Tritrichomonas musculus Genome.</title>
        <authorList>
            <person name="Alves-Ferreira E."/>
            <person name="Grigg M."/>
            <person name="Lorenzi H."/>
            <person name="Galac M."/>
        </authorList>
    </citation>
    <scope>NUCLEOTIDE SEQUENCE [LARGE SCALE GENOMIC DNA]</scope>
    <source>
        <strain evidence="1 2">EAF2021</strain>
    </source>
</reference>
<sequence length="394" mass="48015">MSFYLEMEIQACIKYKKELYEYLSEYFQDDQLEDLENLEASKDNISIKIYVGERDNLTEFLNLIACMLNHHHRDSIFIKKVEQILEYIKNEIKQTYSNIEIFQIFNKNKLLLLYLIEHQFIQIDEQIVNYLSKNNSLKTRKYFEFFYNEIKSFLSQKEKRNIEQQFTNLFQGDMNVYENNRHIGENETYLCKLIREDLVEDFVKYVNQTNLSLSETTISTSIFETNLLLLKKEPKLIEYSMFFGSIQIFQYLRLNDVELTSSLWIYAIHSNNPEFIHLLEEYHVKPPNNKYEKCLKESIKCHHNEISNYFIENYDLHKDFQLDFNKKIQLQDDFDDCNSFSYHYHNYEYFKIDIKPQNLFYYSVKYNYLAIVKLLINNKYIKIKDKNIVFFFIY</sequence>
<dbReference type="SUPFAM" id="SSF48403">
    <property type="entry name" value="Ankyrin repeat"/>
    <property type="match status" value="1"/>
</dbReference>
<organism evidence="1 2">
    <name type="scientific">Tritrichomonas musculus</name>
    <dbReference type="NCBI Taxonomy" id="1915356"/>
    <lineage>
        <taxon>Eukaryota</taxon>
        <taxon>Metamonada</taxon>
        <taxon>Parabasalia</taxon>
        <taxon>Tritrichomonadida</taxon>
        <taxon>Tritrichomonadidae</taxon>
        <taxon>Tritrichomonas</taxon>
    </lineage>
</organism>
<evidence type="ECO:0008006" key="3">
    <source>
        <dbReference type="Google" id="ProtNLM"/>
    </source>
</evidence>
<protein>
    <recommendedName>
        <fullName evidence="3">DUF3447 domain-containing protein</fullName>
    </recommendedName>
</protein>
<evidence type="ECO:0000313" key="2">
    <source>
        <dbReference type="Proteomes" id="UP001470230"/>
    </source>
</evidence>
<gene>
    <name evidence="1" type="ORF">M9Y10_031392</name>
</gene>
<dbReference type="Proteomes" id="UP001470230">
    <property type="component" value="Unassembled WGS sequence"/>
</dbReference>
<dbReference type="InterPro" id="IPR036770">
    <property type="entry name" value="Ankyrin_rpt-contain_sf"/>
</dbReference>
<dbReference type="PANTHER" id="PTHR24159">
    <property type="match status" value="1"/>
</dbReference>